<feature type="domain" description="MADF" evidence="1">
    <location>
        <begin position="58"/>
        <end position="148"/>
    </location>
</feature>
<sequence length="269" mass="31800">MLRLRVTVRESLSESLSINSLRAVSYEPVAHYSESSYRERKRKMLSPRKEWNKNDTFKLIALYEHQPILWDKKHMDYRNREKKNKILSEIGLHFECSIEEIQRKIHNLRNQMSQELKKKKKRKKGTDEIEESNWIYFNALKFLIPPLTINVTQSLHTQTSMSIKKENVFYEENVEMEETTSTSTTSSKKIKREIDDNQLFKTTLSSSYQEVDEYDKFGQYVALELKTLKSDFNKARLKSEIRKIIVQIADEDLYDSINPLSSSISMPSP</sequence>
<evidence type="ECO:0000259" key="1">
    <source>
        <dbReference type="PROSITE" id="PS51029"/>
    </source>
</evidence>
<keyword evidence="3" id="KW-1185">Reference proteome</keyword>
<dbReference type="PROSITE" id="PS51029">
    <property type="entry name" value="MADF"/>
    <property type="match status" value="1"/>
</dbReference>
<evidence type="ECO:0000313" key="3">
    <source>
        <dbReference type="Proteomes" id="UP000005203"/>
    </source>
</evidence>
<dbReference type="InterPro" id="IPR006578">
    <property type="entry name" value="MADF-dom"/>
</dbReference>
<reference evidence="4" key="2">
    <citation type="submission" date="2025-04" db="UniProtKB">
        <authorList>
            <consortium name="RefSeq"/>
        </authorList>
    </citation>
    <scope>IDENTIFICATION</scope>
    <source>
        <strain evidence="4">DH4</strain>
        <tissue evidence="4">Whole body</tissue>
    </source>
</reference>
<organism evidence="2">
    <name type="scientific">Apis mellifera</name>
    <name type="common">Honeybee</name>
    <dbReference type="NCBI Taxonomy" id="7460"/>
    <lineage>
        <taxon>Eukaryota</taxon>
        <taxon>Metazoa</taxon>
        <taxon>Ecdysozoa</taxon>
        <taxon>Arthropoda</taxon>
        <taxon>Hexapoda</taxon>
        <taxon>Insecta</taxon>
        <taxon>Pterygota</taxon>
        <taxon>Neoptera</taxon>
        <taxon>Endopterygota</taxon>
        <taxon>Hymenoptera</taxon>
        <taxon>Apocrita</taxon>
        <taxon>Aculeata</taxon>
        <taxon>Apoidea</taxon>
        <taxon>Anthophila</taxon>
        <taxon>Apidae</taxon>
        <taxon>Apis</taxon>
    </lineage>
</organism>
<name>A0A7M7MUR0_APIME</name>
<reference evidence="2" key="1">
    <citation type="submission" date="2021-01" db="UniProtKB">
        <authorList>
            <consortium name="EnsemblMetazoa"/>
        </authorList>
    </citation>
    <scope>IDENTIFICATION</scope>
    <source>
        <strain evidence="2">DH4</strain>
    </source>
</reference>
<dbReference type="OrthoDB" id="8775784at2759"/>
<dbReference type="PANTHER" id="PTHR21505:SF12">
    <property type="entry name" value="MADF DOMAIN-CONTAINING PROTEIN-RELATED"/>
    <property type="match status" value="1"/>
</dbReference>
<dbReference type="KEGG" id="ame:113219252"/>
<dbReference type="AlphaFoldDB" id="A0A7M7MUR0"/>
<dbReference type="Pfam" id="PF10545">
    <property type="entry name" value="MADF_DNA_bdg"/>
    <property type="match status" value="1"/>
</dbReference>
<gene>
    <name evidence="4" type="primary">LOC113219252</name>
</gene>
<dbReference type="SMART" id="SM00595">
    <property type="entry name" value="MADF"/>
    <property type="match status" value="1"/>
</dbReference>
<dbReference type="Proteomes" id="UP000005203">
    <property type="component" value="Linkage group LG15"/>
</dbReference>
<evidence type="ECO:0000313" key="4">
    <source>
        <dbReference type="RefSeq" id="XP_026301114.1"/>
    </source>
</evidence>
<protein>
    <submittedName>
        <fullName evidence="4">Uncharacterized protein LOC113219252 isoform X1</fullName>
    </submittedName>
</protein>
<evidence type="ECO:0000313" key="2">
    <source>
        <dbReference type="EnsemblMetazoa" id="XP_026301114"/>
    </source>
</evidence>
<dbReference type="PANTHER" id="PTHR21505">
    <property type="entry name" value="MADF DOMAIN-CONTAINING PROTEIN-RELATED"/>
    <property type="match status" value="1"/>
</dbReference>
<dbReference type="RefSeq" id="XP_026301114.1">
    <property type="nucleotide sequence ID" value="XM_026445329.1"/>
</dbReference>
<dbReference type="GeneID" id="113219252"/>
<proteinExistence type="predicted"/>
<accession>A0A8B8HEA4</accession>
<accession>A0A7M7MUR0</accession>
<dbReference type="EnsemblMetazoa" id="XM_026445329">
    <property type="protein sequence ID" value="XP_026301114"/>
    <property type="gene ID" value="LOC113219252"/>
</dbReference>